<evidence type="ECO:0000256" key="1">
    <source>
        <dbReference type="SAM" id="MobiDB-lite"/>
    </source>
</evidence>
<keyword evidence="3" id="KW-1185">Reference proteome</keyword>
<dbReference type="HOGENOM" id="CLU_1451235_0_0_1"/>
<sequence length="187" mass="20586">IAPENPTPEPLPLLFSSLPLRRRRRLALLSSPPHFSPLRRPCRRQPSQPCDRASPSSSLHTAGEHGPARPHPSTAICTPLSSHSARLPIIIELGIEACCNCFLPICVECAHDAVTRPIQLEAVAGVVHPLSSRRDAAFFRCSERHNEQHRHTAAAAVSRLAGRLRELLCHRCANEQSKEKECTTLVS</sequence>
<feature type="compositionally biased region" description="Low complexity" evidence="1">
    <location>
        <begin position="37"/>
        <end position="50"/>
    </location>
</feature>
<organism evidence="2">
    <name type="scientific">Oryza meridionalis</name>
    <dbReference type="NCBI Taxonomy" id="40149"/>
    <lineage>
        <taxon>Eukaryota</taxon>
        <taxon>Viridiplantae</taxon>
        <taxon>Streptophyta</taxon>
        <taxon>Embryophyta</taxon>
        <taxon>Tracheophyta</taxon>
        <taxon>Spermatophyta</taxon>
        <taxon>Magnoliopsida</taxon>
        <taxon>Liliopsida</taxon>
        <taxon>Poales</taxon>
        <taxon>Poaceae</taxon>
        <taxon>BOP clade</taxon>
        <taxon>Oryzoideae</taxon>
        <taxon>Oryzeae</taxon>
        <taxon>Oryzinae</taxon>
        <taxon>Oryza</taxon>
    </lineage>
</organism>
<reference evidence="2" key="1">
    <citation type="submission" date="2015-04" db="UniProtKB">
        <authorList>
            <consortium name="EnsemblPlants"/>
        </authorList>
    </citation>
    <scope>IDENTIFICATION</scope>
</reference>
<proteinExistence type="predicted"/>
<dbReference type="Proteomes" id="UP000008021">
    <property type="component" value="Chromosome 6"/>
</dbReference>
<name>A0A0E0E303_9ORYZ</name>
<dbReference type="EnsemblPlants" id="OMERI06G19240.1">
    <property type="protein sequence ID" value="OMERI06G19240.1"/>
    <property type="gene ID" value="OMERI06G19240"/>
</dbReference>
<accession>A0A0E0E303</accession>
<dbReference type="AlphaFoldDB" id="A0A0E0E303"/>
<protein>
    <submittedName>
        <fullName evidence="2">Uncharacterized protein</fullName>
    </submittedName>
</protein>
<evidence type="ECO:0000313" key="3">
    <source>
        <dbReference type="Proteomes" id="UP000008021"/>
    </source>
</evidence>
<reference evidence="2" key="2">
    <citation type="submission" date="2018-05" db="EMBL/GenBank/DDBJ databases">
        <title>OmerRS3 (Oryza meridionalis Reference Sequence Version 3).</title>
        <authorList>
            <person name="Zhang J."/>
            <person name="Kudrna D."/>
            <person name="Lee S."/>
            <person name="Talag J."/>
            <person name="Welchert J."/>
            <person name="Wing R.A."/>
        </authorList>
    </citation>
    <scope>NUCLEOTIDE SEQUENCE [LARGE SCALE GENOMIC DNA]</scope>
    <source>
        <strain evidence="2">cv. OR44</strain>
    </source>
</reference>
<dbReference type="Gramene" id="OMERI06G19240.1">
    <property type="protein sequence ID" value="OMERI06G19240.1"/>
    <property type="gene ID" value="OMERI06G19240"/>
</dbReference>
<feature type="region of interest" description="Disordered" evidence="1">
    <location>
        <begin position="37"/>
        <end position="74"/>
    </location>
</feature>
<evidence type="ECO:0000313" key="2">
    <source>
        <dbReference type="EnsemblPlants" id="OMERI06G19240.1"/>
    </source>
</evidence>